<dbReference type="InterPro" id="IPR019756">
    <property type="entry name" value="Pept_S26A_signal_pept_1_Ser-AS"/>
</dbReference>
<dbReference type="OrthoDB" id="308440at2759"/>
<keyword evidence="3 5" id="KW-0378">Hydrolase</keyword>
<dbReference type="InParanoid" id="A0A1E7FHN4"/>
<accession>A0A1E7FHN4</accession>
<dbReference type="GO" id="GO:0005743">
    <property type="term" value="C:mitochondrial inner membrane"/>
    <property type="evidence" value="ECO:0007669"/>
    <property type="project" value="UniProtKB-SubCell"/>
</dbReference>
<gene>
    <name evidence="7" type="ORF">FRACYDRAFT_162195</name>
</gene>
<dbReference type="EC" id="3.4.21.-" evidence="5"/>
<comment type="similarity">
    <text evidence="1 5">Belongs to the peptidase S26 family.</text>
</comment>
<evidence type="ECO:0000256" key="4">
    <source>
        <dbReference type="PIRSR" id="PIRSR600223-1"/>
    </source>
</evidence>
<evidence type="ECO:0000313" key="7">
    <source>
        <dbReference type="EMBL" id="OEU17696.1"/>
    </source>
</evidence>
<feature type="non-terminal residue" evidence="7">
    <location>
        <position position="218"/>
    </location>
</feature>
<dbReference type="InterPro" id="IPR036286">
    <property type="entry name" value="LexA/Signal_pep-like_sf"/>
</dbReference>
<dbReference type="Pfam" id="PF10502">
    <property type="entry name" value="Peptidase_S26"/>
    <property type="match status" value="1"/>
</dbReference>
<feature type="active site" evidence="4">
    <location>
        <position position="51"/>
    </location>
</feature>
<dbReference type="InterPro" id="IPR000223">
    <property type="entry name" value="Pept_S26A_signal_pept_1"/>
</dbReference>
<feature type="transmembrane region" description="Helical" evidence="5">
    <location>
        <begin position="20"/>
        <end position="42"/>
    </location>
</feature>
<dbReference type="Proteomes" id="UP000095751">
    <property type="component" value="Unassembled WGS sequence"/>
</dbReference>
<sequence length="218" mass="23406">FNTAAAIPRVTATFQRDTAAVLFSLLLAIAPIPTALVARNFVSLYAIPSASMDPTLRKGDVLLVEKLPNVFGRTSRGDIVLFRPPLALQDIINGGSSSSTNRPTSANSIGSKSLFVKRVVGLPGDINILLDPTTKEISIDGSPAVGPDRNLCEDEPLRLIDRFLETGKGKSIEQLSSNEVFVLGDCKDVSIDSRVFGVLPKDNIEGKPLGRIWPPSRI</sequence>
<dbReference type="PANTHER" id="PTHR43390">
    <property type="entry name" value="SIGNAL PEPTIDASE I"/>
    <property type="match status" value="1"/>
</dbReference>
<dbReference type="AlphaFoldDB" id="A0A1E7FHN4"/>
<dbReference type="CDD" id="cd06530">
    <property type="entry name" value="S26_SPase_I"/>
    <property type="match status" value="1"/>
</dbReference>
<dbReference type="PROSITE" id="PS00501">
    <property type="entry name" value="SPASE_I_1"/>
    <property type="match status" value="1"/>
</dbReference>
<dbReference type="EMBL" id="KV784357">
    <property type="protein sequence ID" value="OEU17696.1"/>
    <property type="molecule type" value="Genomic_DNA"/>
</dbReference>
<dbReference type="GO" id="GO:0006465">
    <property type="term" value="P:signal peptide processing"/>
    <property type="evidence" value="ECO:0007669"/>
    <property type="project" value="InterPro"/>
</dbReference>
<evidence type="ECO:0000256" key="2">
    <source>
        <dbReference type="ARBA" id="ARBA00022670"/>
    </source>
</evidence>
<reference evidence="7 8" key="1">
    <citation type="submission" date="2016-09" db="EMBL/GenBank/DDBJ databases">
        <title>Extensive genetic diversity and differential bi-allelic expression allows diatom success in the polar Southern Ocean.</title>
        <authorList>
            <consortium name="DOE Joint Genome Institute"/>
            <person name="Mock T."/>
            <person name="Otillar R.P."/>
            <person name="Strauss J."/>
            <person name="Dupont C."/>
            <person name="Frickenhaus S."/>
            <person name="Maumus F."/>
            <person name="Mcmullan M."/>
            <person name="Sanges R."/>
            <person name="Schmutz J."/>
            <person name="Toseland A."/>
            <person name="Valas R."/>
            <person name="Veluchamy A."/>
            <person name="Ward B.J."/>
            <person name="Allen A."/>
            <person name="Barry K."/>
            <person name="Falciatore A."/>
            <person name="Ferrante M."/>
            <person name="Fortunato A.E."/>
            <person name="Gloeckner G."/>
            <person name="Gruber A."/>
            <person name="Hipkin R."/>
            <person name="Janech M."/>
            <person name="Kroth P."/>
            <person name="Leese F."/>
            <person name="Lindquist E."/>
            <person name="Lyon B.R."/>
            <person name="Martin J."/>
            <person name="Mayer C."/>
            <person name="Parker M."/>
            <person name="Quesneville H."/>
            <person name="Raymond J."/>
            <person name="Uhlig C."/>
            <person name="Valentin K.U."/>
            <person name="Worden A.Z."/>
            <person name="Armbrust E.V."/>
            <person name="Bowler C."/>
            <person name="Green B."/>
            <person name="Moulton V."/>
            <person name="Van Oosterhout C."/>
            <person name="Grigoriev I."/>
        </authorList>
    </citation>
    <scope>NUCLEOTIDE SEQUENCE [LARGE SCALE GENOMIC DNA]</scope>
    <source>
        <strain evidence="7 8">CCMP1102</strain>
    </source>
</reference>
<dbReference type="KEGG" id="fcy:FRACYDRAFT_162195"/>
<keyword evidence="5" id="KW-0472">Membrane</keyword>
<dbReference type="GO" id="GO:0004252">
    <property type="term" value="F:serine-type endopeptidase activity"/>
    <property type="evidence" value="ECO:0007669"/>
    <property type="project" value="InterPro"/>
</dbReference>
<keyword evidence="5" id="KW-0812">Transmembrane</keyword>
<comment type="subcellular location">
    <subcellularLocation>
        <location evidence="5">Mitochondrion inner membrane</location>
    </subcellularLocation>
</comment>
<keyword evidence="5" id="KW-0999">Mitochondrion inner membrane</keyword>
<keyword evidence="2 5" id="KW-0645">Protease</keyword>
<feature type="non-terminal residue" evidence="7">
    <location>
        <position position="1"/>
    </location>
</feature>
<keyword evidence="5" id="KW-0496">Mitochondrion</keyword>
<dbReference type="SUPFAM" id="SSF51306">
    <property type="entry name" value="LexA/Signal peptidase"/>
    <property type="match status" value="1"/>
</dbReference>
<proteinExistence type="inferred from homology"/>
<evidence type="ECO:0000259" key="6">
    <source>
        <dbReference type="Pfam" id="PF10502"/>
    </source>
</evidence>
<dbReference type="Gene3D" id="2.10.109.10">
    <property type="entry name" value="Umud Fragment, subunit A"/>
    <property type="match status" value="1"/>
</dbReference>
<evidence type="ECO:0000256" key="5">
    <source>
        <dbReference type="RuleBase" id="RU362041"/>
    </source>
</evidence>
<evidence type="ECO:0000256" key="3">
    <source>
        <dbReference type="ARBA" id="ARBA00022801"/>
    </source>
</evidence>
<evidence type="ECO:0000256" key="1">
    <source>
        <dbReference type="ARBA" id="ARBA00009370"/>
    </source>
</evidence>
<dbReference type="InterPro" id="IPR019533">
    <property type="entry name" value="Peptidase_S26"/>
</dbReference>
<dbReference type="NCBIfam" id="TIGR02227">
    <property type="entry name" value="sigpep_I_bact"/>
    <property type="match status" value="1"/>
</dbReference>
<feature type="domain" description="Peptidase S26" evidence="6">
    <location>
        <begin position="29"/>
        <end position="213"/>
    </location>
</feature>
<dbReference type="PRINTS" id="PR00727">
    <property type="entry name" value="LEADERPTASE"/>
</dbReference>
<protein>
    <recommendedName>
        <fullName evidence="5">Mitochondrial inner membrane protease subunit</fullName>
        <ecNumber evidence="5">3.4.21.-</ecNumber>
    </recommendedName>
</protein>
<dbReference type="PANTHER" id="PTHR43390:SF1">
    <property type="entry name" value="CHLOROPLAST PROCESSING PEPTIDASE"/>
    <property type="match status" value="1"/>
</dbReference>
<keyword evidence="5" id="KW-1133">Transmembrane helix</keyword>
<keyword evidence="8" id="KW-1185">Reference proteome</keyword>
<feature type="active site" evidence="4">
    <location>
        <position position="117"/>
    </location>
</feature>
<name>A0A1E7FHN4_9STRA</name>
<organism evidence="7 8">
    <name type="scientific">Fragilariopsis cylindrus CCMP1102</name>
    <dbReference type="NCBI Taxonomy" id="635003"/>
    <lineage>
        <taxon>Eukaryota</taxon>
        <taxon>Sar</taxon>
        <taxon>Stramenopiles</taxon>
        <taxon>Ochrophyta</taxon>
        <taxon>Bacillariophyta</taxon>
        <taxon>Bacillariophyceae</taxon>
        <taxon>Bacillariophycidae</taxon>
        <taxon>Bacillariales</taxon>
        <taxon>Bacillariaceae</taxon>
        <taxon>Fragilariopsis</taxon>
    </lineage>
</organism>
<evidence type="ECO:0000313" key="8">
    <source>
        <dbReference type="Proteomes" id="UP000095751"/>
    </source>
</evidence>